<dbReference type="InterPro" id="IPR029058">
    <property type="entry name" value="AB_hydrolase_fold"/>
</dbReference>
<dbReference type="Gene3D" id="3.40.50.1820">
    <property type="entry name" value="alpha/beta hydrolase"/>
    <property type="match status" value="1"/>
</dbReference>
<gene>
    <name evidence="3" type="ORF">POPTR_009G164600</name>
</gene>
<sequence>MVYQATELPPPQSDQSPDNPPGNAPRIKLRDGRYLAYREQGVPKNQSKYNVIIVHGFGSSKEMNFLAPQGMIEELGIYFLLYDRAGYGESDPNLRRSVKSEALDIQELADQLEIGSRFYVIGVSMGSYPIWSCLKYIPQRLAGAALIVPVVNYNWPSLPKKLIREDYRRNLVQWTYRFAKYAPGLLHWWVTQKWTPSTSVLEKNAAFFNTHDIEVLKKIPGFSMLSQEKIRQRDVFDTLRHDFIVAFGDWEFDPMELSNPFLQNEGSVHIWQGYEDKVVPFQLQRCISKKLPWIQYHEVPGGGHLIVHYTGLCEAVLRALLLGEEPLTLDQIHP</sequence>
<dbReference type="HOGENOM" id="CLU_020336_49_3_1"/>
<dbReference type="Proteomes" id="UP000006729">
    <property type="component" value="Chromosome 9"/>
</dbReference>
<dbReference type="FunFam" id="3.40.50.1820:FF:000270">
    <property type="entry name" value="Alpha/beta-Hydrolases superfamily protein"/>
    <property type="match status" value="1"/>
</dbReference>
<dbReference type="InParanoid" id="B9HPZ9"/>
<evidence type="ECO:0000313" key="4">
    <source>
        <dbReference type="Proteomes" id="UP000006729"/>
    </source>
</evidence>
<dbReference type="InterPro" id="IPR000073">
    <property type="entry name" value="AB_hydrolase_1"/>
</dbReference>
<organism evidence="3 4">
    <name type="scientific">Populus trichocarpa</name>
    <name type="common">Western balsam poplar</name>
    <name type="synonym">Populus balsamifera subsp. trichocarpa</name>
    <dbReference type="NCBI Taxonomy" id="3694"/>
    <lineage>
        <taxon>Eukaryota</taxon>
        <taxon>Viridiplantae</taxon>
        <taxon>Streptophyta</taxon>
        <taxon>Embryophyta</taxon>
        <taxon>Tracheophyta</taxon>
        <taxon>Spermatophyta</taxon>
        <taxon>Magnoliopsida</taxon>
        <taxon>eudicotyledons</taxon>
        <taxon>Gunneridae</taxon>
        <taxon>Pentapetalae</taxon>
        <taxon>rosids</taxon>
        <taxon>fabids</taxon>
        <taxon>Malpighiales</taxon>
        <taxon>Salicaceae</taxon>
        <taxon>Saliceae</taxon>
        <taxon>Populus</taxon>
    </lineage>
</organism>
<feature type="domain" description="AB hydrolase-1" evidence="2">
    <location>
        <begin position="50"/>
        <end position="307"/>
    </location>
</feature>
<dbReference type="OMA" id="VHYAGLC"/>
<proteinExistence type="predicted"/>
<feature type="region of interest" description="Disordered" evidence="1">
    <location>
        <begin position="1"/>
        <end position="26"/>
    </location>
</feature>
<reference evidence="3 4" key="1">
    <citation type="journal article" date="2006" name="Science">
        <title>The genome of black cottonwood, Populus trichocarpa (Torr. &amp; Gray).</title>
        <authorList>
            <person name="Tuskan G.A."/>
            <person name="Difazio S."/>
            <person name="Jansson S."/>
            <person name="Bohlmann J."/>
            <person name="Grigoriev I."/>
            <person name="Hellsten U."/>
            <person name="Putnam N."/>
            <person name="Ralph S."/>
            <person name="Rombauts S."/>
            <person name="Salamov A."/>
            <person name="Schein J."/>
            <person name="Sterck L."/>
            <person name="Aerts A."/>
            <person name="Bhalerao R.R."/>
            <person name="Bhalerao R.P."/>
            <person name="Blaudez D."/>
            <person name="Boerjan W."/>
            <person name="Brun A."/>
            <person name="Brunner A."/>
            <person name="Busov V."/>
            <person name="Campbell M."/>
            <person name="Carlson J."/>
            <person name="Chalot M."/>
            <person name="Chapman J."/>
            <person name="Chen G.L."/>
            <person name="Cooper D."/>
            <person name="Coutinho P.M."/>
            <person name="Couturier J."/>
            <person name="Covert S."/>
            <person name="Cronk Q."/>
            <person name="Cunningham R."/>
            <person name="Davis J."/>
            <person name="Degroeve S."/>
            <person name="Dejardin A."/>
            <person name="Depamphilis C."/>
            <person name="Detter J."/>
            <person name="Dirks B."/>
            <person name="Dubchak I."/>
            <person name="Duplessis S."/>
            <person name="Ehlting J."/>
            <person name="Ellis B."/>
            <person name="Gendler K."/>
            <person name="Goodstein D."/>
            <person name="Gribskov M."/>
            <person name="Grimwood J."/>
            <person name="Groover A."/>
            <person name="Gunter L."/>
            <person name="Hamberger B."/>
            <person name="Heinze B."/>
            <person name="Helariutta Y."/>
            <person name="Henrissat B."/>
            <person name="Holligan D."/>
            <person name="Holt R."/>
            <person name="Huang W."/>
            <person name="Islam-Faridi N."/>
            <person name="Jones S."/>
            <person name="Jones-Rhoades M."/>
            <person name="Jorgensen R."/>
            <person name="Joshi C."/>
            <person name="Kangasjarvi J."/>
            <person name="Karlsson J."/>
            <person name="Kelleher C."/>
            <person name="Kirkpatrick R."/>
            <person name="Kirst M."/>
            <person name="Kohler A."/>
            <person name="Kalluri U."/>
            <person name="Larimer F."/>
            <person name="Leebens-Mack J."/>
            <person name="Leple J.C."/>
            <person name="Locascio P."/>
            <person name="Lou Y."/>
            <person name="Lucas S."/>
            <person name="Martin F."/>
            <person name="Montanini B."/>
            <person name="Napoli C."/>
            <person name="Nelson D.R."/>
            <person name="Nelson C."/>
            <person name="Nieminen K."/>
            <person name="Nilsson O."/>
            <person name="Pereda V."/>
            <person name="Peter G."/>
            <person name="Philippe R."/>
            <person name="Pilate G."/>
            <person name="Poliakov A."/>
            <person name="Razumovskaya J."/>
            <person name="Richardson P."/>
            <person name="Rinaldi C."/>
            <person name="Ritland K."/>
            <person name="Rouze P."/>
            <person name="Ryaboy D."/>
            <person name="Schmutz J."/>
            <person name="Schrader J."/>
            <person name="Segerman B."/>
            <person name="Shin H."/>
            <person name="Siddiqui A."/>
            <person name="Sterky F."/>
            <person name="Terry A."/>
            <person name="Tsai C.J."/>
            <person name="Uberbacher E."/>
            <person name="Unneberg P."/>
            <person name="Vahala J."/>
            <person name="Wall K."/>
            <person name="Wessler S."/>
            <person name="Yang G."/>
            <person name="Yin T."/>
            <person name="Douglas C."/>
            <person name="Marra M."/>
            <person name="Sandberg G."/>
            <person name="Van de Peer Y."/>
            <person name="Rokhsar D."/>
        </authorList>
    </citation>
    <scope>NUCLEOTIDE SEQUENCE [LARGE SCALE GENOMIC DNA]</scope>
    <source>
        <strain evidence="4">cv. Nisqually</strain>
    </source>
</reference>
<evidence type="ECO:0000256" key="1">
    <source>
        <dbReference type="SAM" id="MobiDB-lite"/>
    </source>
</evidence>
<dbReference type="eggNOG" id="ENOG502QWNC">
    <property type="taxonomic scope" value="Eukaryota"/>
</dbReference>
<keyword evidence="4" id="KW-1185">Reference proteome</keyword>
<evidence type="ECO:0000259" key="2">
    <source>
        <dbReference type="Pfam" id="PF00561"/>
    </source>
</evidence>
<dbReference type="EMBL" id="CM009298">
    <property type="protein sequence ID" value="PNT21730.2"/>
    <property type="molecule type" value="Genomic_DNA"/>
</dbReference>
<feature type="compositionally biased region" description="Pro residues" evidence="1">
    <location>
        <begin position="8"/>
        <end position="23"/>
    </location>
</feature>
<evidence type="ECO:0000313" key="3">
    <source>
        <dbReference type="EMBL" id="PNT21730.2"/>
    </source>
</evidence>
<dbReference type="PANTHER" id="PTHR45763">
    <property type="entry name" value="HYDROLASE, ALPHA/BETA FOLD FAMILY PROTEIN, EXPRESSED-RELATED"/>
    <property type="match status" value="1"/>
</dbReference>
<dbReference type="PANTHER" id="PTHR45763:SF28">
    <property type="entry name" value="ALPHA_BETA-HYDROLASES SUPERFAMILY PROTEIN"/>
    <property type="match status" value="1"/>
</dbReference>
<dbReference type="Pfam" id="PF00561">
    <property type="entry name" value="Abhydrolase_1"/>
    <property type="match status" value="1"/>
</dbReference>
<dbReference type="SUPFAM" id="SSF53474">
    <property type="entry name" value="alpha/beta-Hydrolases"/>
    <property type="match status" value="1"/>
</dbReference>
<protein>
    <recommendedName>
        <fullName evidence="2">AB hydrolase-1 domain-containing protein</fullName>
    </recommendedName>
</protein>
<accession>B9HPZ9</accession>
<dbReference type="OrthoDB" id="294702at2759"/>
<dbReference type="AlphaFoldDB" id="B9HPZ9"/>
<name>B9HPZ9_POPTR</name>
<dbReference type="Gramene" id="Potri.009G164600.1.v4.1">
    <property type="protein sequence ID" value="Potri.009G164600.1.v4.1"/>
    <property type="gene ID" value="Potri.009G164600.v4.1"/>
</dbReference>